<dbReference type="PANTHER" id="PTHR11820:SF7">
    <property type="entry name" value="ACYLPYRUVASE FAHD1, MITOCHONDRIAL"/>
    <property type="match status" value="1"/>
</dbReference>
<dbReference type="Gene3D" id="3.90.850.10">
    <property type="entry name" value="Fumarylacetoacetase-like, C-terminal domain"/>
    <property type="match status" value="1"/>
</dbReference>
<dbReference type="GO" id="GO:0018773">
    <property type="term" value="F:acetylpyruvate hydrolase activity"/>
    <property type="evidence" value="ECO:0007669"/>
    <property type="project" value="TreeGrafter"/>
</dbReference>
<dbReference type="GO" id="GO:0046872">
    <property type="term" value="F:metal ion binding"/>
    <property type="evidence" value="ECO:0007669"/>
    <property type="project" value="UniProtKB-KW"/>
</dbReference>
<organism evidence="4 5">
    <name type="scientific">Alicyclobacillus cellulosilyticus</name>
    <dbReference type="NCBI Taxonomy" id="1003997"/>
    <lineage>
        <taxon>Bacteria</taxon>
        <taxon>Bacillati</taxon>
        <taxon>Bacillota</taxon>
        <taxon>Bacilli</taxon>
        <taxon>Bacillales</taxon>
        <taxon>Alicyclobacillaceae</taxon>
        <taxon>Alicyclobacillus</taxon>
    </lineage>
</organism>
<reference evidence="4" key="1">
    <citation type="journal article" date="2014" name="Int. J. Syst. Evol. Microbiol.">
        <title>Complete genome sequence of Corynebacterium casei LMG S-19264T (=DSM 44701T), isolated from a smear-ripened cheese.</title>
        <authorList>
            <consortium name="US DOE Joint Genome Institute (JGI-PGF)"/>
            <person name="Walter F."/>
            <person name="Albersmeier A."/>
            <person name="Kalinowski J."/>
            <person name="Ruckert C."/>
        </authorList>
    </citation>
    <scope>NUCLEOTIDE SEQUENCE</scope>
    <source>
        <strain evidence="4">JCM 18487</strain>
    </source>
</reference>
<evidence type="ECO:0000313" key="5">
    <source>
        <dbReference type="Proteomes" id="UP000637695"/>
    </source>
</evidence>
<dbReference type="RefSeq" id="WP_229776894.1">
    <property type="nucleotide sequence ID" value="NZ_BMOY01000061.1"/>
</dbReference>
<evidence type="ECO:0000313" key="4">
    <source>
        <dbReference type="EMBL" id="GGJ13903.1"/>
    </source>
</evidence>
<dbReference type="InterPro" id="IPR011234">
    <property type="entry name" value="Fumarylacetoacetase-like_C"/>
</dbReference>
<comment type="similarity">
    <text evidence="1">Belongs to the FAH family.</text>
</comment>
<dbReference type="Proteomes" id="UP000637695">
    <property type="component" value="Unassembled WGS sequence"/>
</dbReference>
<keyword evidence="2" id="KW-0479">Metal-binding</keyword>
<keyword evidence="5" id="KW-1185">Reference proteome</keyword>
<reference evidence="4" key="2">
    <citation type="submission" date="2020-09" db="EMBL/GenBank/DDBJ databases">
        <authorList>
            <person name="Sun Q."/>
            <person name="Ohkuma M."/>
        </authorList>
    </citation>
    <scope>NUCLEOTIDE SEQUENCE</scope>
    <source>
        <strain evidence="4">JCM 18487</strain>
    </source>
</reference>
<dbReference type="SUPFAM" id="SSF56529">
    <property type="entry name" value="FAH"/>
    <property type="match status" value="1"/>
</dbReference>
<dbReference type="AlphaFoldDB" id="A0A917KJ89"/>
<dbReference type="Pfam" id="PF01557">
    <property type="entry name" value="FAA_hydrolase"/>
    <property type="match status" value="1"/>
</dbReference>
<feature type="domain" description="Fumarylacetoacetase-like C-terminal" evidence="3">
    <location>
        <begin position="4"/>
        <end position="188"/>
    </location>
</feature>
<dbReference type="InterPro" id="IPR036663">
    <property type="entry name" value="Fumarylacetoacetase_C_sf"/>
</dbReference>
<evidence type="ECO:0000256" key="2">
    <source>
        <dbReference type="ARBA" id="ARBA00022723"/>
    </source>
</evidence>
<dbReference type="EMBL" id="BMOY01000061">
    <property type="protein sequence ID" value="GGJ13903.1"/>
    <property type="molecule type" value="Genomic_DNA"/>
</dbReference>
<proteinExistence type="inferred from homology"/>
<comment type="caution">
    <text evidence="4">The sequence shown here is derived from an EMBL/GenBank/DDBJ whole genome shotgun (WGS) entry which is preliminary data.</text>
</comment>
<evidence type="ECO:0000259" key="3">
    <source>
        <dbReference type="Pfam" id="PF01557"/>
    </source>
</evidence>
<gene>
    <name evidence="4" type="ORF">GCM10010885_24090</name>
</gene>
<evidence type="ECO:0000256" key="1">
    <source>
        <dbReference type="ARBA" id="ARBA00010211"/>
    </source>
</evidence>
<dbReference type="PANTHER" id="PTHR11820">
    <property type="entry name" value="ACYLPYRUVASE"/>
    <property type="match status" value="1"/>
</dbReference>
<name>A0A917KJ89_9BACL</name>
<protein>
    <submittedName>
        <fullName evidence="4">Fumarylacetoacetate hydrolase</fullName>
    </submittedName>
</protein>
<sequence>MKNVFCVGRNYREHAQELGNALPEAPLIFGKFTHAVVPAAGRVALPPGRGEIQHELELVLWFTAAHTPGRPFQMAAGGVALGLDLTDRAAQQQLKAAGQPWEFAKSFRGSAVITDVYAALDWERIAATPFELWVDGVRRQAGRAQEMVFSLQTLADHVAQHFGLAAGDLLFTGTPAGVGPLAPGQRVRMVFGGTEWGAFTLA</sequence>
<keyword evidence="4" id="KW-0378">Hydrolase</keyword>
<accession>A0A917KJ89</accession>